<dbReference type="EMBL" id="ML994618">
    <property type="protein sequence ID" value="KAF2190800.1"/>
    <property type="molecule type" value="Genomic_DNA"/>
</dbReference>
<proteinExistence type="inferred from homology"/>
<dbReference type="InterPro" id="IPR050416">
    <property type="entry name" value="FAD-linked_Oxidoreductase"/>
</dbReference>
<dbReference type="Gene3D" id="3.30.465.10">
    <property type="match status" value="2"/>
</dbReference>
<dbReference type="InterPro" id="IPR016166">
    <property type="entry name" value="FAD-bd_PCMH"/>
</dbReference>
<dbReference type="OrthoDB" id="2151789at2759"/>
<dbReference type="PANTHER" id="PTHR42973:SF22">
    <property type="entry name" value="FAD-BINDING PCMH-TYPE DOMAIN-CONTAINING PROTEIN-RELATED"/>
    <property type="match status" value="1"/>
</dbReference>
<dbReference type="PROSITE" id="PS51387">
    <property type="entry name" value="FAD_PCMH"/>
    <property type="match status" value="1"/>
</dbReference>
<evidence type="ECO:0000256" key="3">
    <source>
        <dbReference type="ARBA" id="ARBA00022827"/>
    </source>
</evidence>
<evidence type="ECO:0000259" key="5">
    <source>
        <dbReference type="PROSITE" id="PS51387"/>
    </source>
</evidence>
<gene>
    <name evidence="6" type="ORF">K469DRAFT_698021</name>
</gene>
<accession>A0A6A6EL26</accession>
<protein>
    <submittedName>
        <fullName evidence="6">FAD-binding domain-containing protein</fullName>
    </submittedName>
</protein>
<dbReference type="GO" id="GO:0016491">
    <property type="term" value="F:oxidoreductase activity"/>
    <property type="evidence" value="ECO:0007669"/>
    <property type="project" value="UniProtKB-KW"/>
</dbReference>
<dbReference type="InterPro" id="IPR006094">
    <property type="entry name" value="Oxid_FAD_bind_N"/>
</dbReference>
<dbReference type="InterPro" id="IPR036318">
    <property type="entry name" value="FAD-bd_PCMH-like_sf"/>
</dbReference>
<dbReference type="GO" id="GO:0071949">
    <property type="term" value="F:FAD binding"/>
    <property type="evidence" value="ECO:0007669"/>
    <property type="project" value="InterPro"/>
</dbReference>
<evidence type="ECO:0000256" key="4">
    <source>
        <dbReference type="ARBA" id="ARBA00023002"/>
    </source>
</evidence>
<dbReference type="Pfam" id="PF01565">
    <property type="entry name" value="FAD_binding_4"/>
    <property type="match status" value="1"/>
</dbReference>
<keyword evidence="2" id="KW-0285">Flavoprotein</keyword>
<evidence type="ECO:0000256" key="1">
    <source>
        <dbReference type="ARBA" id="ARBA00005466"/>
    </source>
</evidence>
<dbReference type="Proteomes" id="UP000800200">
    <property type="component" value="Unassembled WGS sequence"/>
</dbReference>
<evidence type="ECO:0000313" key="7">
    <source>
        <dbReference type="Proteomes" id="UP000800200"/>
    </source>
</evidence>
<dbReference type="InterPro" id="IPR016169">
    <property type="entry name" value="FAD-bd_PCMH_sub2"/>
</dbReference>
<evidence type="ECO:0000313" key="6">
    <source>
        <dbReference type="EMBL" id="KAF2190800.1"/>
    </source>
</evidence>
<dbReference type="Gene3D" id="3.40.462.20">
    <property type="match status" value="1"/>
</dbReference>
<organism evidence="6 7">
    <name type="scientific">Zopfia rhizophila CBS 207.26</name>
    <dbReference type="NCBI Taxonomy" id="1314779"/>
    <lineage>
        <taxon>Eukaryota</taxon>
        <taxon>Fungi</taxon>
        <taxon>Dikarya</taxon>
        <taxon>Ascomycota</taxon>
        <taxon>Pezizomycotina</taxon>
        <taxon>Dothideomycetes</taxon>
        <taxon>Dothideomycetes incertae sedis</taxon>
        <taxon>Zopfiaceae</taxon>
        <taxon>Zopfia</taxon>
    </lineage>
</organism>
<sequence>MLRASGFHMNRRIGYQDMNGERGSTNISSPKVKQLKKVAIKGCGHTAGAGVANVENGVTIDMKNFKGIAVDPETSVVSIGAGEKWGDAYGALAEQGLAVCGGRVSNVCVAGLTLGGLLSLPFKNSESFELMNSRWYIQPFRQMGFVCDNVVHFEIVFASGEVVQANAKEHLDLFIALKGGSNNFGIVTPLNFPTFKQGLMWGGSIYLPSCTWPEIVNKFYEFSSTTDPANMNGAIIAAALHSPQMAVTLLNPSSTDAAAIPSTLKAIANIQPQLHSTMRGDTLLNFCDEQAGFSHDGNRQLYFITTFKLSREFMLKANDLFTQMTTVTAKEIPGFVIALVFQPITIEHLQAPTSKGGNSLGICPEDGPLVNTLLTSLHTSKEDYGRLVAPAQGLLEQLNELAESIGVAHRYRFINYAYKGTGVIEGYGEESMKKLWAATGKYDPEGLFQKRVPGGFKLRDAEYIQSFEGLDQVS</sequence>
<keyword evidence="7" id="KW-1185">Reference proteome</keyword>
<comment type="similarity">
    <text evidence="1">Belongs to the oxygen-dependent FAD-linked oxidoreductase family.</text>
</comment>
<feature type="domain" description="FAD-binding PCMH-type" evidence="5">
    <location>
        <begin position="7"/>
        <end position="197"/>
    </location>
</feature>
<dbReference type="PANTHER" id="PTHR42973">
    <property type="entry name" value="BINDING OXIDOREDUCTASE, PUTATIVE (AFU_ORTHOLOGUE AFUA_1G17690)-RELATED"/>
    <property type="match status" value="1"/>
</dbReference>
<dbReference type="SUPFAM" id="SSF56176">
    <property type="entry name" value="FAD-binding/transporter-associated domain-like"/>
    <property type="match status" value="1"/>
</dbReference>
<name>A0A6A6EL26_9PEZI</name>
<keyword evidence="4" id="KW-0560">Oxidoreductase</keyword>
<dbReference type="AlphaFoldDB" id="A0A6A6EL26"/>
<evidence type="ECO:0000256" key="2">
    <source>
        <dbReference type="ARBA" id="ARBA00022630"/>
    </source>
</evidence>
<keyword evidence="3" id="KW-0274">FAD</keyword>
<reference evidence="6" key="1">
    <citation type="journal article" date="2020" name="Stud. Mycol.">
        <title>101 Dothideomycetes genomes: a test case for predicting lifestyles and emergence of pathogens.</title>
        <authorList>
            <person name="Haridas S."/>
            <person name="Albert R."/>
            <person name="Binder M."/>
            <person name="Bloem J."/>
            <person name="Labutti K."/>
            <person name="Salamov A."/>
            <person name="Andreopoulos B."/>
            <person name="Baker S."/>
            <person name="Barry K."/>
            <person name="Bills G."/>
            <person name="Bluhm B."/>
            <person name="Cannon C."/>
            <person name="Castanera R."/>
            <person name="Culley D."/>
            <person name="Daum C."/>
            <person name="Ezra D."/>
            <person name="Gonzalez J."/>
            <person name="Henrissat B."/>
            <person name="Kuo A."/>
            <person name="Liang C."/>
            <person name="Lipzen A."/>
            <person name="Lutzoni F."/>
            <person name="Magnuson J."/>
            <person name="Mondo S."/>
            <person name="Nolan M."/>
            <person name="Ohm R."/>
            <person name="Pangilinan J."/>
            <person name="Park H.-J."/>
            <person name="Ramirez L."/>
            <person name="Alfaro M."/>
            <person name="Sun H."/>
            <person name="Tritt A."/>
            <person name="Yoshinaga Y."/>
            <person name="Zwiers L.-H."/>
            <person name="Turgeon B."/>
            <person name="Goodwin S."/>
            <person name="Spatafora J."/>
            <person name="Crous P."/>
            <person name="Grigoriev I."/>
        </authorList>
    </citation>
    <scope>NUCLEOTIDE SEQUENCE</scope>
    <source>
        <strain evidence="6">CBS 207.26</strain>
    </source>
</reference>